<reference evidence="3" key="1">
    <citation type="journal article" date="2019" name="Int. J. Syst. Evol. Microbiol.">
        <title>The Global Catalogue of Microorganisms (GCM) 10K type strain sequencing project: providing services to taxonomists for standard genome sequencing and annotation.</title>
        <authorList>
            <consortium name="The Broad Institute Genomics Platform"/>
            <consortium name="The Broad Institute Genome Sequencing Center for Infectious Disease"/>
            <person name="Wu L."/>
            <person name="Ma J."/>
        </authorList>
    </citation>
    <scope>NUCLEOTIDE SEQUENCE [LARGE SCALE GENOMIC DNA]</scope>
    <source>
        <strain evidence="3">CGMCC 4.7144</strain>
    </source>
</reference>
<evidence type="ECO:0000313" key="2">
    <source>
        <dbReference type="EMBL" id="MFC5927515.1"/>
    </source>
</evidence>
<evidence type="ECO:0008006" key="4">
    <source>
        <dbReference type="Google" id="ProtNLM"/>
    </source>
</evidence>
<sequence>MTNATTRVAAGPARRSHRITLAAVTLLATALTGCGGEAPAAGGTAPGGTGDVASLATASAGPSATTAGGTATGRPQLRLDMTDEEEQNLWETYKICLHDHGVQENKGRSAAAAGSGKGLSLDDSGEPKAAYVACANKLPLQPPELDRDKNPNYVSQWNDYVQCLRGRGLKIHSLPDGSGWTYDDGVANPTGGLSAEAQAKADKDCTMEIFGGKK</sequence>
<feature type="compositionally biased region" description="Low complexity" evidence="1">
    <location>
        <begin position="53"/>
        <end position="73"/>
    </location>
</feature>
<organism evidence="2 3">
    <name type="scientific">Micromonospora vulcania</name>
    <dbReference type="NCBI Taxonomy" id="1441873"/>
    <lineage>
        <taxon>Bacteria</taxon>
        <taxon>Bacillati</taxon>
        <taxon>Actinomycetota</taxon>
        <taxon>Actinomycetes</taxon>
        <taxon>Micromonosporales</taxon>
        <taxon>Micromonosporaceae</taxon>
        <taxon>Micromonospora</taxon>
    </lineage>
</organism>
<comment type="caution">
    <text evidence="2">The sequence shown here is derived from an EMBL/GenBank/DDBJ whole genome shotgun (WGS) entry which is preliminary data.</text>
</comment>
<gene>
    <name evidence="2" type="ORF">ACFQGL_29655</name>
</gene>
<keyword evidence="3" id="KW-1185">Reference proteome</keyword>
<protein>
    <recommendedName>
        <fullName evidence="4">Lipoprotein</fullName>
    </recommendedName>
</protein>
<name>A0ABW1HCW6_9ACTN</name>
<feature type="region of interest" description="Disordered" evidence="1">
    <location>
        <begin position="53"/>
        <end position="76"/>
    </location>
</feature>
<dbReference type="RefSeq" id="WP_377515925.1">
    <property type="nucleotide sequence ID" value="NZ_JBHSQS010000033.1"/>
</dbReference>
<evidence type="ECO:0000313" key="3">
    <source>
        <dbReference type="Proteomes" id="UP001596226"/>
    </source>
</evidence>
<dbReference type="EMBL" id="JBHSQS010000033">
    <property type="protein sequence ID" value="MFC5927515.1"/>
    <property type="molecule type" value="Genomic_DNA"/>
</dbReference>
<dbReference type="Proteomes" id="UP001596226">
    <property type="component" value="Unassembled WGS sequence"/>
</dbReference>
<dbReference type="PROSITE" id="PS51257">
    <property type="entry name" value="PROKAR_LIPOPROTEIN"/>
    <property type="match status" value="1"/>
</dbReference>
<accession>A0ABW1HCW6</accession>
<proteinExistence type="predicted"/>
<evidence type="ECO:0000256" key="1">
    <source>
        <dbReference type="SAM" id="MobiDB-lite"/>
    </source>
</evidence>